<dbReference type="Gene3D" id="3.20.20.140">
    <property type="entry name" value="Metal-dependent hydrolases"/>
    <property type="match status" value="1"/>
</dbReference>
<accession>A0ABS3KT96</accession>
<keyword evidence="1" id="KW-0456">Lyase</keyword>
<dbReference type="InterPro" id="IPR032465">
    <property type="entry name" value="ACMSD"/>
</dbReference>
<evidence type="ECO:0000313" key="3">
    <source>
        <dbReference type="EMBL" id="MBO1080700.1"/>
    </source>
</evidence>
<keyword evidence="4" id="KW-1185">Reference proteome</keyword>
<evidence type="ECO:0000256" key="1">
    <source>
        <dbReference type="ARBA" id="ARBA00023239"/>
    </source>
</evidence>
<dbReference type="InterPro" id="IPR006680">
    <property type="entry name" value="Amidohydro-rel"/>
</dbReference>
<sequence>MSGAIDIVCNLYTPLEIQNNQTGVDDQFKTQVRMTDAMRNGVEVEDYLRKMDRAGIERSLLIAVRAGDLRIRGSFEIPYERVAEVCARYPDRFSGLAGVDPTRGIQGLKDLDRAAREFGFVGAHLYPHWFGMEPGHALYYPYYARCCELDIPIMMQVGHNLIYSRERRLPSVAKPITLDQVAIDFPELKLLGIHIGVPWTDEMISMAWKHENVFIGVDAYGPKHWPPSLVHYMNTYGRGKVLFGTDWPVVDPERAVREINELGLRPESLSTLMRDAALKVFRLPPGRSGAAQAAAE</sequence>
<dbReference type="PANTHER" id="PTHR21240">
    <property type="entry name" value="2-AMINO-3-CARBOXYLMUCONATE-6-SEMIALDEHYDE DECARBOXYLASE"/>
    <property type="match status" value="1"/>
</dbReference>
<evidence type="ECO:0000313" key="4">
    <source>
        <dbReference type="Proteomes" id="UP001518989"/>
    </source>
</evidence>
<gene>
    <name evidence="3" type="ORF">IAI61_16775</name>
</gene>
<dbReference type="Pfam" id="PF04909">
    <property type="entry name" value="Amidohydro_2"/>
    <property type="match status" value="1"/>
</dbReference>
<proteinExistence type="predicted"/>
<dbReference type="RefSeq" id="WP_207418883.1">
    <property type="nucleotide sequence ID" value="NZ_CP061177.1"/>
</dbReference>
<dbReference type="Proteomes" id="UP001518989">
    <property type="component" value="Unassembled WGS sequence"/>
</dbReference>
<organism evidence="3 4">
    <name type="scientific">Roseomonas haemaphysalidis</name>
    <dbReference type="NCBI Taxonomy" id="2768162"/>
    <lineage>
        <taxon>Bacteria</taxon>
        <taxon>Pseudomonadati</taxon>
        <taxon>Pseudomonadota</taxon>
        <taxon>Alphaproteobacteria</taxon>
        <taxon>Acetobacterales</taxon>
        <taxon>Roseomonadaceae</taxon>
        <taxon>Roseomonas</taxon>
    </lineage>
</organism>
<dbReference type="SUPFAM" id="SSF51556">
    <property type="entry name" value="Metallo-dependent hydrolases"/>
    <property type="match status" value="1"/>
</dbReference>
<dbReference type="EMBL" id="JACTNG010000010">
    <property type="protein sequence ID" value="MBO1080700.1"/>
    <property type="molecule type" value="Genomic_DNA"/>
</dbReference>
<feature type="domain" description="Amidohydrolase-related" evidence="2">
    <location>
        <begin position="79"/>
        <end position="283"/>
    </location>
</feature>
<dbReference type="InterPro" id="IPR032466">
    <property type="entry name" value="Metal_Hydrolase"/>
</dbReference>
<reference evidence="3 4" key="1">
    <citation type="submission" date="2020-09" db="EMBL/GenBank/DDBJ databases">
        <title>Roseomonas.</title>
        <authorList>
            <person name="Zhu W."/>
        </authorList>
    </citation>
    <scope>NUCLEOTIDE SEQUENCE [LARGE SCALE GENOMIC DNA]</scope>
    <source>
        <strain evidence="3 4">573</strain>
    </source>
</reference>
<evidence type="ECO:0000259" key="2">
    <source>
        <dbReference type="Pfam" id="PF04909"/>
    </source>
</evidence>
<protein>
    <submittedName>
        <fullName evidence="3">Amidohydrolase</fullName>
    </submittedName>
</protein>
<comment type="caution">
    <text evidence="3">The sequence shown here is derived from an EMBL/GenBank/DDBJ whole genome shotgun (WGS) entry which is preliminary data.</text>
</comment>
<dbReference type="PANTHER" id="PTHR21240:SF19">
    <property type="entry name" value="CATALYTIC_ HYDROLASE"/>
    <property type="match status" value="1"/>
</dbReference>
<name>A0ABS3KT96_9PROT</name>